<feature type="transmembrane region" description="Helical" evidence="11">
    <location>
        <begin position="192"/>
        <end position="211"/>
    </location>
</feature>
<evidence type="ECO:0000313" key="15">
    <source>
        <dbReference type="Proteomes" id="UP001054902"/>
    </source>
</evidence>
<dbReference type="EC" id="3.4.21.105" evidence="4"/>
<keyword evidence="9 11" id="KW-1133">Transmembrane helix</keyword>
<feature type="region of interest" description="Disordered" evidence="12">
    <location>
        <begin position="1"/>
        <end position="22"/>
    </location>
</feature>
<evidence type="ECO:0000256" key="11">
    <source>
        <dbReference type="RuleBase" id="RU362115"/>
    </source>
</evidence>
<evidence type="ECO:0000256" key="2">
    <source>
        <dbReference type="ARBA" id="ARBA00004141"/>
    </source>
</evidence>
<evidence type="ECO:0000256" key="3">
    <source>
        <dbReference type="ARBA" id="ARBA00009045"/>
    </source>
</evidence>
<dbReference type="InterPro" id="IPR002610">
    <property type="entry name" value="Peptidase_S54_rhomboid-like"/>
</dbReference>
<dbReference type="PANTHER" id="PTHR22936">
    <property type="entry name" value="RHOMBOID-RELATED"/>
    <property type="match status" value="1"/>
</dbReference>
<keyword evidence="5 11" id="KW-0645">Protease</keyword>
<keyword evidence="15" id="KW-1185">Reference proteome</keyword>
<keyword evidence="8 11" id="KW-0720">Serine protease</keyword>
<evidence type="ECO:0000256" key="7">
    <source>
        <dbReference type="ARBA" id="ARBA00022801"/>
    </source>
</evidence>
<evidence type="ECO:0000256" key="6">
    <source>
        <dbReference type="ARBA" id="ARBA00022692"/>
    </source>
</evidence>
<organism evidence="14 15">
    <name type="scientific">Chaetoceros tenuissimus</name>
    <dbReference type="NCBI Taxonomy" id="426638"/>
    <lineage>
        <taxon>Eukaryota</taxon>
        <taxon>Sar</taxon>
        <taxon>Stramenopiles</taxon>
        <taxon>Ochrophyta</taxon>
        <taxon>Bacillariophyta</taxon>
        <taxon>Coscinodiscophyceae</taxon>
        <taxon>Chaetocerotophycidae</taxon>
        <taxon>Chaetocerotales</taxon>
        <taxon>Chaetocerotaceae</taxon>
        <taxon>Chaetoceros</taxon>
    </lineage>
</organism>
<dbReference type="InterPro" id="IPR022764">
    <property type="entry name" value="Peptidase_S54_rhomboid_dom"/>
</dbReference>
<proteinExistence type="inferred from homology"/>
<dbReference type="InterPro" id="IPR035952">
    <property type="entry name" value="Rhomboid-like_sf"/>
</dbReference>
<evidence type="ECO:0000256" key="10">
    <source>
        <dbReference type="ARBA" id="ARBA00023136"/>
    </source>
</evidence>
<reference evidence="14 15" key="1">
    <citation type="journal article" date="2021" name="Sci. Rep.">
        <title>The genome of the diatom Chaetoceros tenuissimus carries an ancient integrated fragment of an extant virus.</title>
        <authorList>
            <person name="Hongo Y."/>
            <person name="Kimura K."/>
            <person name="Takaki Y."/>
            <person name="Yoshida Y."/>
            <person name="Baba S."/>
            <person name="Kobayashi G."/>
            <person name="Nagasaki K."/>
            <person name="Hano T."/>
            <person name="Tomaru Y."/>
        </authorList>
    </citation>
    <scope>NUCLEOTIDE SEQUENCE [LARGE SCALE GENOMIC DNA]</scope>
    <source>
        <strain evidence="14 15">NIES-3715</strain>
    </source>
</reference>
<dbReference type="GO" id="GO:0004252">
    <property type="term" value="F:serine-type endopeptidase activity"/>
    <property type="evidence" value="ECO:0007669"/>
    <property type="project" value="InterPro"/>
</dbReference>
<feature type="transmembrane region" description="Helical" evidence="11">
    <location>
        <begin position="254"/>
        <end position="272"/>
    </location>
</feature>
<dbReference type="Pfam" id="PF01694">
    <property type="entry name" value="Rhomboid"/>
    <property type="match status" value="1"/>
</dbReference>
<evidence type="ECO:0000256" key="8">
    <source>
        <dbReference type="ARBA" id="ARBA00022825"/>
    </source>
</evidence>
<gene>
    <name evidence="14" type="ORF">CTEN210_04875</name>
</gene>
<sequence length="396" mass="45230">MQQQQQQQSPIDDRYTEARSFSQDDFVVNPSISTNSYSSNSDVKAKVDLLKTISFKHIRSKSKTESETKSIALDYHDLEEQAQKKKERKKSLSDEGKREELLKEYKSKSTDRDYYSLDELVEEEIYIVKQKRGYLAYAFSIVQTIILIIMMCQCSIAPLEINPMIGPAPDVLDYWGGKNALKILKDNEDWRLLTPIFLHAGVIHLFCNVSVQVDILEFFEREWGSFIWLFIYITSAIGSSIFSCCMKPDNISVGSSGAVMGLFGGKLGEIFCRQCESRKTRQAKIAAEVRQEQFGAVSCSVIVVLLFSFVPYVDWAAHVGGLIAGFCSAFLCFAPMIKTKIYALFWFLVGIVLNVVLYAVTVKYMYTEVEPDNNLKDVCAYYQQYFQDYECQCQLE</sequence>
<evidence type="ECO:0000256" key="4">
    <source>
        <dbReference type="ARBA" id="ARBA00013039"/>
    </source>
</evidence>
<dbReference type="Gene3D" id="1.20.1540.10">
    <property type="entry name" value="Rhomboid-like"/>
    <property type="match status" value="1"/>
</dbReference>
<comment type="caution">
    <text evidence="14">The sequence shown here is derived from an EMBL/GenBank/DDBJ whole genome shotgun (WGS) entry which is preliminary data.</text>
</comment>
<dbReference type="SUPFAM" id="SSF144091">
    <property type="entry name" value="Rhomboid-like"/>
    <property type="match status" value="1"/>
</dbReference>
<comment type="function">
    <text evidence="11">Serine protease involved in intramembrane proteolysis.</text>
</comment>
<evidence type="ECO:0000259" key="13">
    <source>
        <dbReference type="Pfam" id="PF01694"/>
    </source>
</evidence>
<keyword evidence="10 11" id="KW-0472">Membrane</keyword>
<comment type="similarity">
    <text evidence="3 11">Belongs to the peptidase S54 family.</text>
</comment>
<evidence type="ECO:0000313" key="14">
    <source>
        <dbReference type="EMBL" id="GFH48399.1"/>
    </source>
</evidence>
<evidence type="ECO:0000256" key="5">
    <source>
        <dbReference type="ARBA" id="ARBA00022670"/>
    </source>
</evidence>
<feature type="transmembrane region" description="Helical" evidence="11">
    <location>
        <begin position="223"/>
        <end position="242"/>
    </location>
</feature>
<feature type="domain" description="Peptidase S54 rhomboid" evidence="13">
    <location>
        <begin position="188"/>
        <end position="333"/>
    </location>
</feature>
<dbReference type="AlphaFoldDB" id="A0AAD3CMF9"/>
<name>A0AAD3CMF9_9STRA</name>
<evidence type="ECO:0000256" key="12">
    <source>
        <dbReference type="SAM" id="MobiDB-lite"/>
    </source>
</evidence>
<feature type="transmembrane region" description="Helical" evidence="11">
    <location>
        <begin position="293"/>
        <end position="313"/>
    </location>
</feature>
<protein>
    <recommendedName>
        <fullName evidence="4">rhomboid protease</fullName>
        <ecNumber evidence="4">3.4.21.105</ecNumber>
    </recommendedName>
</protein>
<keyword evidence="6 11" id="KW-0812">Transmembrane</keyword>
<feature type="transmembrane region" description="Helical" evidence="11">
    <location>
        <begin position="134"/>
        <end position="159"/>
    </location>
</feature>
<feature type="transmembrane region" description="Helical" evidence="11">
    <location>
        <begin position="319"/>
        <end position="337"/>
    </location>
</feature>
<comment type="catalytic activity">
    <reaction evidence="1 11">
        <text>Cleaves type-1 transmembrane domains using a catalytic dyad composed of serine and histidine that are contributed by different transmembrane domains.</text>
        <dbReference type="EC" id="3.4.21.105"/>
    </reaction>
</comment>
<dbReference type="GO" id="GO:0006508">
    <property type="term" value="P:proteolysis"/>
    <property type="evidence" value="ECO:0007669"/>
    <property type="project" value="UniProtKB-KW"/>
</dbReference>
<feature type="transmembrane region" description="Helical" evidence="11">
    <location>
        <begin position="344"/>
        <end position="366"/>
    </location>
</feature>
<comment type="subcellular location">
    <subcellularLocation>
        <location evidence="2 11">Membrane</location>
        <topology evidence="2 11">Multi-pass membrane protein</topology>
    </subcellularLocation>
</comment>
<dbReference type="GO" id="GO:0016020">
    <property type="term" value="C:membrane"/>
    <property type="evidence" value="ECO:0007669"/>
    <property type="project" value="UniProtKB-SubCell"/>
</dbReference>
<dbReference type="EMBL" id="BLLK01000027">
    <property type="protein sequence ID" value="GFH48399.1"/>
    <property type="molecule type" value="Genomic_DNA"/>
</dbReference>
<dbReference type="Proteomes" id="UP001054902">
    <property type="component" value="Unassembled WGS sequence"/>
</dbReference>
<accession>A0AAD3CMF9</accession>
<evidence type="ECO:0000256" key="1">
    <source>
        <dbReference type="ARBA" id="ARBA00000156"/>
    </source>
</evidence>
<evidence type="ECO:0000256" key="9">
    <source>
        <dbReference type="ARBA" id="ARBA00022989"/>
    </source>
</evidence>
<keyword evidence="7 11" id="KW-0378">Hydrolase</keyword>
<dbReference type="PANTHER" id="PTHR22936:SF69">
    <property type="entry name" value="RHOMBOID-LIKE PROTEIN"/>
    <property type="match status" value="1"/>
</dbReference>